<dbReference type="InterPro" id="IPR013762">
    <property type="entry name" value="Integrase-like_cat_sf"/>
</dbReference>
<keyword evidence="2" id="KW-0229">DNA integration</keyword>
<protein>
    <recommendedName>
        <fullName evidence="5">Tyr recombinase domain-containing protein</fullName>
    </recommendedName>
</protein>
<dbReference type="PANTHER" id="PTHR30629:SF2">
    <property type="entry name" value="PROPHAGE INTEGRASE INTS-RELATED"/>
    <property type="match status" value="1"/>
</dbReference>
<name>A0A2W4Z1C4_9SPHN</name>
<dbReference type="AlphaFoldDB" id="A0A2W4Z1C4"/>
<dbReference type="Proteomes" id="UP000248614">
    <property type="component" value="Unassembled WGS sequence"/>
</dbReference>
<organism evidence="6 7">
    <name type="scientific">Sphingomonas hengshuiensis</name>
    <dbReference type="NCBI Taxonomy" id="1609977"/>
    <lineage>
        <taxon>Bacteria</taxon>
        <taxon>Pseudomonadati</taxon>
        <taxon>Pseudomonadota</taxon>
        <taxon>Alphaproteobacteria</taxon>
        <taxon>Sphingomonadales</taxon>
        <taxon>Sphingomonadaceae</taxon>
        <taxon>Sphingomonas</taxon>
    </lineage>
</organism>
<dbReference type="InterPro" id="IPR050808">
    <property type="entry name" value="Phage_Integrase"/>
</dbReference>
<dbReference type="InterPro" id="IPR002104">
    <property type="entry name" value="Integrase_catalytic"/>
</dbReference>
<comment type="caution">
    <text evidence="6">The sequence shown here is derived from an EMBL/GenBank/DDBJ whole genome shotgun (WGS) entry which is preliminary data.</text>
</comment>
<dbReference type="Pfam" id="PF00589">
    <property type="entry name" value="Phage_integrase"/>
    <property type="match status" value="1"/>
</dbReference>
<evidence type="ECO:0000256" key="1">
    <source>
        <dbReference type="ARBA" id="ARBA00008857"/>
    </source>
</evidence>
<dbReference type="EMBL" id="QFNF01000050">
    <property type="protein sequence ID" value="PZO73609.1"/>
    <property type="molecule type" value="Genomic_DNA"/>
</dbReference>
<evidence type="ECO:0000259" key="5">
    <source>
        <dbReference type="PROSITE" id="PS51898"/>
    </source>
</evidence>
<dbReference type="InterPro" id="IPR011010">
    <property type="entry name" value="DNA_brk_join_enz"/>
</dbReference>
<dbReference type="GO" id="GO:0006310">
    <property type="term" value="P:DNA recombination"/>
    <property type="evidence" value="ECO:0007669"/>
    <property type="project" value="UniProtKB-KW"/>
</dbReference>
<dbReference type="InterPro" id="IPR038488">
    <property type="entry name" value="Integrase_DNA-bd_sf"/>
</dbReference>
<evidence type="ECO:0000256" key="2">
    <source>
        <dbReference type="ARBA" id="ARBA00022908"/>
    </source>
</evidence>
<feature type="domain" description="Tyr recombinase" evidence="5">
    <location>
        <begin position="254"/>
        <end position="462"/>
    </location>
</feature>
<sequence length="509" mass="57756">MGAADCYTNTADLVCTVLIPCLSAFLKLEAQMKAKLTKKFVDGVAAEAGKRLTIWDTDLPAFGLMVTPLGPRGGGVKSYIVQYRCGGRGAPIRRVTIGHHGAEWQPGPAREEAAEILRQVRRGGDPFEERRQSREDQRLAQLDRLNEMSRDLDLVFATFRETFVEDYAKVRQTRSWEKTERALKDAGIELDATRIDKIERESIKWSLDRIAKRSMSAAIEAHKALGRMFRWAVSEGKIEKSPMVDMEPPGKDKVRKRVLHGDELRELWQAAEAMGYPFGPLILLLIATGQRLRQVSNAKWGEIRKKEKVWLIPEERVKADDSHQREHLVPLNARAMRIIDHLPDIAPPDGVKLTKSARPLFTTTGDRPVSGFSKAKTRADTLLLAARHKAAKEQGLDPDDVEAMDNWTNHDIRRTLSTALQALKVASNIIDLIQAHVVKGMTRVARHYQHWEFYEEKRDALDLWNQYLDGVIDGDPKHAELVERVNFRLLRWSDDEQEEDGLANNDEAD</sequence>
<dbReference type="GO" id="GO:0015074">
    <property type="term" value="P:DNA integration"/>
    <property type="evidence" value="ECO:0007669"/>
    <property type="project" value="UniProtKB-KW"/>
</dbReference>
<proteinExistence type="inferred from homology"/>
<accession>A0A2W4Z1C4</accession>
<dbReference type="Gene3D" id="1.10.150.130">
    <property type="match status" value="1"/>
</dbReference>
<comment type="similarity">
    <text evidence="1">Belongs to the 'phage' integrase family.</text>
</comment>
<dbReference type="InterPro" id="IPR010998">
    <property type="entry name" value="Integrase_recombinase_N"/>
</dbReference>
<evidence type="ECO:0000256" key="3">
    <source>
        <dbReference type="ARBA" id="ARBA00023125"/>
    </source>
</evidence>
<keyword evidence="4" id="KW-0233">DNA recombination</keyword>
<dbReference type="PANTHER" id="PTHR30629">
    <property type="entry name" value="PROPHAGE INTEGRASE"/>
    <property type="match status" value="1"/>
</dbReference>
<evidence type="ECO:0000256" key="4">
    <source>
        <dbReference type="ARBA" id="ARBA00023172"/>
    </source>
</evidence>
<dbReference type="Gene3D" id="3.30.160.390">
    <property type="entry name" value="Integrase, DNA-binding domain"/>
    <property type="match status" value="1"/>
</dbReference>
<dbReference type="GO" id="GO:0003677">
    <property type="term" value="F:DNA binding"/>
    <property type="evidence" value="ECO:0007669"/>
    <property type="project" value="UniProtKB-KW"/>
</dbReference>
<dbReference type="Gene3D" id="1.10.443.10">
    <property type="entry name" value="Intergrase catalytic core"/>
    <property type="match status" value="1"/>
</dbReference>
<dbReference type="InterPro" id="IPR025166">
    <property type="entry name" value="Integrase_DNA_bind_dom"/>
</dbReference>
<dbReference type="Pfam" id="PF13356">
    <property type="entry name" value="Arm-DNA-bind_3"/>
    <property type="match status" value="1"/>
</dbReference>
<dbReference type="SUPFAM" id="SSF56349">
    <property type="entry name" value="DNA breaking-rejoining enzymes"/>
    <property type="match status" value="1"/>
</dbReference>
<evidence type="ECO:0000313" key="7">
    <source>
        <dbReference type="Proteomes" id="UP000248614"/>
    </source>
</evidence>
<keyword evidence="3" id="KW-0238">DNA-binding</keyword>
<gene>
    <name evidence="6" type="ORF">DI632_14515</name>
</gene>
<dbReference type="CDD" id="cd00801">
    <property type="entry name" value="INT_P4_C"/>
    <property type="match status" value="1"/>
</dbReference>
<evidence type="ECO:0000313" key="6">
    <source>
        <dbReference type="EMBL" id="PZO73609.1"/>
    </source>
</evidence>
<reference evidence="6 7" key="1">
    <citation type="submission" date="2017-08" db="EMBL/GenBank/DDBJ databases">
        <title>Infants hospitalized years apart are colonized by the same room-sourced microbial strains.</title>
        <authorList>
            <person name="Brooks B."/>
            <person name="Olm M.R."/>
            <person name="Firek B.A."/>
            <person name="Baker R."/>
            <person name="Thomas B.C."/>
            <person name="Morowitz M.J."/>
            <person name="Banfield J.F."/>
        </authorList>
    </citation>
    <scope>NUCLEOTIDE SEQUENCE [LARGE SCALE GENOMIC DNA]</scope>
    <source>
        <strain evidence="6">S2_018_000_R3_110</strain>
    </source>
</reference>
<dbReference type="PROSITE" id="PS51898">
    <property type="entry name" value="TYR_RECOMBINASE"/>
    <property type="match status" value="1"/>
</dbReference>